<geneLocation type="plasmid" evidence="2">
    <name>pBS72</name>
</geneLocation>
<evidence type="ECO:0000313" key="2">
    <source>
        <dbReference type="EMBL" id="APB62350.1"/>
    </source>
</evidence>
<sequence>MVGGVWLDKNKKRNLIEPAMSRLSTCGNATRLLGAFLLVLILGFPLSRTR</sequence>
<feature type="transmembrane region" description="Helical" evidence="1">
    <location>
        <begin position="29"/>
        <end position="47"/>
    </location>
</feature>
<proteinExistence type="predicted"/>
<keyword evidence="2" id="KW-0614">Plasmid</keyword>
<keyword evidence="1" id="KW-1133">Transmembrane helix</keyword>
<evidence type="ECO:0000256" key="1">
    <source>
        <dbReference type="SAM" id="Phobius"/>
    </source>
</evidence>
<protein>
    <submittedName>
        <fullName evidence="2">Uncharacterized protein</fullName>
    </submittedName>
</protein>
<dbReference type="AlphaFoldDB" id="A0A1J0AKU5"/>
<dbReference type="EMBL" id="KX711616">
    <property type="protein sequence ID" value="APB62350.1"/>
    <property type="molecule type" value="Genomic_DNA"/>
</dbReference>
<reference evidence="2" key="3">
    <citation type="journal article" date="2004" name="Mol. Biol. (Mosk.)">
        <title>The replication system of plasmids from Bacillus subtilis environmental isolates.</title>
        <authorList>
            <person name="Lagodich A.V."/>
            <person name="Shtaniuk Iu.V."/>
            <person name="Prozorov A.A."/>
            <person name="Titok M.A."/>
        </authorList>
    </citation>
    <scope>NUCLEOTIDE SEQUENCE</scope>
    <source>
        <strain evidence="2">72</strain>
        <plasmid evidence="2">pBS72</plasmid>
    </source>
</reference>
<keyword evidence="1" id="KW-0472">Membrane</keyword>
<reference evidence="2" key="5">
    <citation type="submission" date="2016-08" db="EMBL/GenBank/DDBJ databases">
        <authorList>
            <person name="Satsunkevich N.E."/>
            <person name="Valentovich L.N."/>
            <person name="Kolomiets E.I."/>
            <person name="Titok M.A."/>
        </authorList>
    </citation>
    <scope>NUCLEOTIDE SEQUENCE</scope>
    <source>
        <strain evidence="2">72</strain>
        <plasmid evidence="2">pBS72</plasmid>
    </source>
</reference>
<reference evidence="2" key="4">
    <citation type="journal article" date="2006" name="Microbiology">
        <title>The replicative polymerases PolC and DnaE are required for theta replication of the Bacillus subtilis plasmid pBS72.</title>
        <authorList>
            <person name="Titok M."/>
            <person name="Suski C."/>
            <person name="Dalmais B."/>
            <person name="Ehrlich S.D."/>
            <person name="Janniere L."/>
        </authorList>
    </citation>
    <scope>NUCLEOTIDE SEQUENCE</scope>
    <source>
        <strain evidence="2">72</strain>
        <plasmid evidence="2">pBS72</plasmid>
    </source>
</reference>
<name>A0A1J0AKU5_BACIU</name>
<keyword evidence="1" id="KW-0812">Transmembrane</keyword>
<accession>A0A1J0AKU5</accession>
<reference evidence="2" key="2">
    <citation type="journal article" date="2003" name="Plasmid">
        <title>Bacillus subtilis soil isolates: plasmid replicon analysis and construction of a new theta-replicating vector.</title>
        <authorList>
            <person name="Titok M.A."/>
            <person name="Chapuis J."/>
            <person name="Selezneva Y.V."/>
            <person name="Lagodich A.V."/>
            <person name="Prokulevich V.A."/>
            <person name="Ehrlich S.D."/>
            <person name="Janniere L."/>
        </authorList>
    </citation>
    <scope>NUCLEOTIDE SEQUENCE</scope>
    <source>
        <strain evidence="2">72</strain>
        <plasmid evidence="2">pBS72</plasmid>
    </source>
</reference>
<reference evidence="2" key="1">
    <citation type="journal article" date="2002" name="Mikrobiologiia">
        <title>Soil strain of Bacillus subtilis harboring a large plasmid that mediates high-frequency conjugal mobilization.</title>
        <authorList>
            <person name="Lotareva O.V."/>
            <person name="Poluektova E.U."/>
            <person name="Titok M.A."/>
            <person name="Prozorov A.A."/>
        </authorList>
    </citation>
    <scope>NUCLEOTIDE SEQUENCE</scope>
    <source>
        <strain evidence="2">72</strain>
        <plasmid evidence="2">pBS72</plasmid>
    </source>
</reference>
<organism evidence="2">
    <name type="scientific">Bacillus subtilis</name>
    <dbReference type="NCBI Taxonomy" id="1423"/>
    <lineage>
        <taxon>Bacteria</taxon>
        <taxon>Bacillati</taxon>
        <taxon>Bacillota</taxon>
        <taxon>Bacilli</taxon>
        <taxon>Bacillales</taxon>
        <taxon>Bacillaceae</taxon>
        <taxon>Bacillus</taxon>
    </lineage>
</organism>
<gene>
    <name evidence="2" type="ORF">pBS72_0810</name>
</gene>